<dbReference type="Proteomes" id="UP000031594">
    <property type="component" value="Unassembled WGS sequence"/>
</dbReference>
<evidence type="ECO:0000313" key="4">
    <source>
        <dbReference type="Proteomes" id="UP000031594"/>
    </source>
</evidence>
<feature type="transmembrane region" description="Helical" evidence="1">
    <location>
        <begin position="63"/>
        <end position="78"/>
    </location>
</feature>
<dbReference type="AlphaFoldDB" id="A0A0C1V607"/>
<feature type="transmembrane region" description="Helical" evidence="1">
    <location>
        <begin position="33"/>
        <end position="57"/>
    </location>
</feature>
<evidence type="ECO:0000313" key="3">
    <source>
        <dbReference type="EMBL" id="QDQ42882.1"/>
    </source>
</evidence>
<protein>
    <submittedName>
        <fullName evidence="3">Uncharacterized protein</fullName>
    </submittedName>
</protein>
<dbReference type="EMBL" id="CP037899">
    <property type="protein sequence ID" value="QDQ42882.1"/>
    <property type="molecule type" value="Genomic_DNA"/>
</dbReference>
<keyword evidence="1" id="KW-0812">Transmembrane</keyword>
<sequence>MSVVDNHLGIKIPLLLVFFLSFFWVLEGIFGDSLVICQSLGILSLFLLLIGIGISILKDPTSIVRPVIVFLLVVFIFLC</sequence>
<dbReference type="Proteomes" id="UP000315925">
    <property type="component" value="Chromosome"/>
</dbReference>
<keyword evidence="1" id="KW-1133">Transmembrane helix</keyword>
<keyword evidence="4" id="KW-1185">Reference proteome</keyword>
<evidence type="ECO:0000313" key="5">
    <source>
        <dbReference type="Proteomes" id="UP000315925"/>
    </source>
</evidence>
<reference evidence="2 4" key="1">
    <citation type="submission" date="2014-08" db="EMBL/GenBank/DDBJ databases">
        <title>Methylacidiphilum kamchatkense strain Kam1 draft genome sequence.</title>
        <authorList>
            <person name="Birkeland N.-K."/>
            <person name="Erikstad H.A."/>
        </authorList>
    </citation>
    <scope>NUCLEOTIDE SEQUENCE [LARGE SCALE GENOMIC DNA]</scope>
    <source>
        <strain evidence="2 4">Kam1</strain>
    </source>
</reference>
<dbReference type="EMBL" id="JQNX01000001">
    <property type="protein sequence ID" value="KIE59170.1"/>
    <property type="molecule type" value="Genomic_DNA"/>
</dbReference>
<gene>
    <name evidence="2" type="ORF">A946_00035</name>
    <name evidence="3" type="ORF">kam1_1667</name>
</gene>
<evidence type="ECO:0000256" key="1">
    <source>
        <dbReference type="SAM" id="Phobius"/>
    </source>
</evidence>
<feature type="transmembrane region" description="Helical" evidence="1">
    <location>
        <begin position="6"/>
        <end position="26"/>
    </location>
</feature>
<reference evidence="3" key="2">
    <citation type="journal article" date="2019" name="BMC Genomics">
        <title>Complete genome sequence analysis of the thermoacidophilic verrucomicrobial methanotroph 'Candidatus Methylacidiphilum kamchatkense' strain Kam1 and comparison with its closest relatives.</title>
        <authorList>
            <person name="Kruse T."/>
            <person name="Ratnadevi C.M."/>
            <person name="Erikstad H.A."/>
            <person name="Birkeland N.K."/>
        </authorList>
    </citation>
    <scope>NUCLEOTIDE SEQUENCE</scope>
    <source>
        <strain evidence="3">Kam1</strain>
    </source>
</reference>
<keyword evidence="1" id="KW-0472">Membrane</keyword>
<name>A0A0C1V607_9BACT</name>
<evidence type="ECO:0000313" key="2">
    <source>
        <dbReference type="EMBL" id="KIE59170.1"/>
    </source>
</evidence>
<dbReference type="KEGG" id="mkc:kam1_1667"/>
<accession>A0A0C1V607</accession>
<proteinExistence type="predicted"/>
<reference evidence="5" key="3">
    <citation type="submission" date="2019-03" db="EMBL/GenBank/DDBJ databases">
        <title>Complete genome of Methylacidiphilum kamchatkense Kam1.</title>
        <authorList>
            <person name="Kruse T."/>
            <person name="Murarilal Ratnadevi C."/>
            <person name="Erikstad H.-A."/>
            <person name="Birkeland N.-K."/>
        </authorList>
    </citation>
    <scope>NUCLEOTIDE SEQUENCE [LARGE SCALE GENOMIC DNA]</scope>
    <source>
        <strain evidence="5">kam1</strain>
    </source>
</reference>
<organism evidence="3 5">
    <name type="scientific">Methylacidiphilum kamchatkense Kam1</name>
    <dbReference type="NCBI Taxonomy" id="1202785"/>
    <lineage>
        <taxon>Bacteria</taxon>
        <taxon>Pseudomonadati</taxon>
        <taxon>Verrucomicrobiota</taxon>
        <taxon>Methylacidiphilae</taxon>
        <taxon>Methylacidiphilales</taxon>
        <taxon>Methylacidiphilaceae</taxon>
        <taxon>Methylacidiphilum (ex Ratnadevi et al. 2023)</taxon>
    </lineage>
</organism>